<reference evidence="3" key="2">
    <citation type="submission" date="2015-03" db="UniProtKB">
        <authorList>
            <consortium name="EnsemblPlants"/>
        </authorList>
    </citation>
    <scope>IDENTIFICATION</scope>
</reference>
<feature type="signal peptide" evidence="2">
    <location>
        <begin position="1"/>
        <end position="31"/>
    </location>
</feature>
<feature type="chain" id="PRO_5002261748" evidence="2">
    <location>
        <begin position="32"/>
        <end position="127"/>
    </location>
</feature>
<dbReference type="HOGENOM" id="CLU_161630_0_0_1"/>
<feature type="region of interest" description="Disordered" evidence="1">
    <location>
        <begin position="33"/>
        <end position="87"/>
    </location>
</feature>
<dbReference type="AlphaFoldDB" id="A0A0D3F019"/>
<evidence type="ECO:0000313" key="3">
    <source>
        <dbReference type="EnsemblPlants" id="OBART02G01860.1"/>
    </source>
</evidence>
<keyword evidence="4" id="KW-1185">Reference proteome</keyword>
<evidence type="ECO:0000256" key="1">
    <source>
        <dbReference type="SAM" id="MobiDB-lite"/>
    </source>
</evidence>
<organism evidence="3">
    <name type="scientific">Oryza barthii</name>
    <dbReference type="NCBI Taxonomy" id="65489"/>
    <lineage>
        <taxon>Eukaryota</taxon>
        <taxon>Viridiplantae</taxon>
        <taxon>Streptophyta</taxon>
        <taxon>Embryophyta</taxon>
        <taxon>Tracheophyta</taxon>
        <taxon>Spermatophyta</taxon>
        <taxon>Magnoliopsida</taxon>
        <taxon>Liliopsida</taxon>
        <taxon>Poales</taxon>
        <taxon>Poaceae</taxon>
        <taxon>BOP clade</taxon>
        <taxon>Oryzoideae</taxon>
        <taxon>Oryzeae</taxon>
        <taxon>Oryzinae</taxon>
        <taxon>Oryza</taxon>
    </lineage>
</organism>
<proteinExistence type="predicted"/>
<dbReference type="Proteomes" id="UP000026960">
    <property type="component" value="Chromosome 2"/>
</dbReference>
<evidence type="ECO:0000256" key="2">
    <source>
        <dbReference type="SAM" id="SignalP"/>
    </source>
</evidence>
<dbReference type="EnsemblPlants" id="OBART02G01860.1">
    <property type="protein sequence ID" value="OBART02G01860.1"/>
    <property type="gene ID" value="OBART02G01860"/>
</dbReference>
<accession>A0A0D3F019</accession>
<evidence type="ECO:0000313" key="4">
    <source>
        <dbReference type="Proteomes" id="UP000026960"/>
    </source>
</evidence>
<feature type="compositionally biased region" description="Polar residues" evidence="1">
    <location>
        <begin position="46"/>
        <end position="85"/>
    </location>
</feature>
<dbReference type="Gramene" id="OBART02G01860.1">
    <property type="protein sequence ID" value="OBART02G01860.1"/>
    <property type="gene ID" value="OBART02G01860"/>
</dbReference>
<keyword evidence="2" id="KW-0732">Signal</keyword>
<sequence>MMRKQYSFALCLMLLLVAALLCTMNTISVEAGRGGYNSVNPDGRSGYNSVNPDGRSGYNSVNPDGRSGYNSVNPDGRSGYNSVNPNGRGGYNSEGVATILSLETAVAAHSSNWANEASKAFMIQSTS</sequence>
<dbReference type="PaxDb" id="65489-OBART02G01860.1"/>
<reference evidence="3" key="1">
    <citation type="journal article" date="2009" name="Rice">
        <title>De Novo Next Generation Sequencing of Plant Genomes.</title>
        <authorList>
            <person name="Rounsley S."/>
            <person name="Marri P.R."/>
            <person name="Yu Y."/>
            <person name="He R."/>
            <person name="Sisneros N."/>
            <person name="Goicoechea J.L."/>
            <person name="Lee S.J."/>
            <person name="Angelova A."/>
            <person name="Kudrna D."/>
            <person name="Luo M."/>
            <person name="Affourtit J."/>
            <person name="Desany B."/>
            <person name="Knight J."/>
            <person name="Niazi F."/>
            <person name="Egholm M."/>
            <person name="Wing R.A."/>
        </authorList>
    </citation>
    <scope>NUCLEOTIDE SEQUENCE [LARGE SCALE GENOMIC DNA]</scope>
    <source>
        <strain evidence="3">cv. IRGC 105608</strain>
    </source>
</reference>
<protein>
    <submittedName>
        <fullName evidence="3">Uncharacterized protein</fullName>
    </submittedName>
</protein>
<name>A0A0D3F019_9ORYZ</name>